<dbReference type="InterPro" id="IPR027417">
    <property type="entry name" value="P-loop_NTPase"/>
</dbReference>
<dbReference type="EMBL" id="JBBUTH010000009">
    <property type="protein sequence ID" value="MEK8052133.1"/>
    <property type="molecule type" value="Genomic_DNA"/>
</dbReference>
<feature type="domain" description="NERD" evidence="1">
    <location>
        <begin position="16"/>
        <end position="139"/>
    </location>
</feature>
<gene>
    <name evidence="2" type="ORF">AACH10_17915</name>
</gene>
<dbReference type="Proteomes" id="UP001365405">
    <property type="component" value="Unassembled WGS sequence"/>
</dbReference>
<protein>
    <submittedName>
        <fullName evidence="2">AAA family ATPase</fullName>
    </submittedName>
</protein>
<dbReference type="RefSeq" id="WP_341411850.1">
    <property type="nucleotide sequence ID" value="NZ_JBBUTH010000009.1"/>
</dbReference>
<name>A0ABU9CK04_9BURK</name>
<dbReference type="Pfam" id="PF13604">
    <property type="entry name" value="AAA_30"/>
    <property type="match status" value="1"/>
</dbReference>
<proteinExistence type="predicted"/>
<sequence length="789" mass="88576">MARFFPALDQAEFRSEGEFTLFQELAALNDQFVVIHSLPWLRGRTKRIYSQALNEYLKVSASRKHLSGEVDFVIMHAEFGMLCIETKSGLYKPSGFRFVHERDGYEIDPLNQVKDNTFVLGEMLQSWQMKCPIGYAVNFPDFDLDSSQIAGAYLPIGSSLPDGILILHKHRRDIPARIIQLMTHWKAALNYENQHEFSCEIDRFLTTVWPQEVQIGNLGRKIAADGDLWLRLDDKQAHQVSMCLDANRRLIAGFSGSGKTLIARCLAEQLAARGVDVIFLLKNRQITQRVATQLRHLGRAVTVQTFHSYCESLGARNLDGDHGEPNYDTHHLALVGKVDRRYAVLIVDEAQALNEADHLALSKHFSSARIFVFADELQVLPGIEKGSSYRFLEDTYSGQFFYLATVYRNPGGITQQMKEMLMPRHEVTCPRPILKEDLSRSISWDVPRTIRSLMAELSSAGVRTEDIIILSQFSWVTEGIDVPRSTISAYRGMEKPVVIVVAGFEIDDTTLACALGRATTRAHIVVPVELLVGLSDAKSDFLRSALQEIDRTKVLNQDASALSPRFIANKVQKYAGTVGEHSVLGEGFVYASRWRRWIYEGGPKWANRSVQLWGWWLSLSTGLAISGLDSVRNEPTDCRLQHCAECDNITPHDGLGKCLTCLAPPLSEARVSEMVRHAATFGKVHSGLPWQSLVNVAVLVTNFEFPRSNESVRGIDEVPALFLATTIVEFRMRNEAPVAQKTQMEQWLRDVLVVEELDDSIEGLTGRTVGSLCAQKLLKKIGIGRYRLA</sequence>
<organism evidence="2 3">
    <name type="scientific">Pseudaquabacterium inlustre</name>
    <dbReference type="NCBI Taxonomy" id="2984192"/>
    <lineage>
        <taxon>Bacteria</taxon>
        <taxon>Pseudomonadati</taxon>
        <taxon>Pseudomonadota</taxon>
        <taxon>Betaproteobacteria</taxon>
        <taxon>Burkholderiales</taxon>
        <taxon>Sphaerotilaceae</taxon>
        <taxon>Pseudaquabacterium</taxon>
    </lineage>
</organism>
<evidence type="ECO:0000259" key="1">
    <source>
        <dbReference type="Pfam" id="PF08378"/>
    </source>
</evidence>
<evidence type="ECO:0000313" key="3">
    <source>
        <dbReference type="Proteomes" id="UP001365405"/>
    </source>
</evidence>
<reference evidence="2 3" key="1">
    <citation type="submission" date="2024-04" db="EMBL/GenBank/DDBJ databases">
        <title>Novel species of the genus Ideonella isolated from streams.</title>
        <authorList>
            <person name="Lu H."/>
        </authorList>
    </citation>
    <scope>NUCLEOTIDE SEQUENCE [LARGE SCALE GENOMIC DNA]</scope>
    <source>
        <strain evidence="2 3">DXS22W</strain>
    </source>
</reference>
<keyword evidence="3" id="KW-1185">Reference proteome</keyword>
<dbReference type="Pfam" id="PF08378">
    <property type="entry name" value="NERD"/>
    <property type="match status" value="1"/>
</dbReference>
<comment type="caution">
    <text evidence="2">The sequence shown here is derived from an EMBL/GenBank/DDBJ whole genome shotgun (WGS) entry which is preliminary data.</text>
</comment>
<dbReference type="SUPFAM" id="SSF52540">
    <property type="entry name" value="P-loop containing nucleoside triphosphate hydrolases"/>
    <property type="match status" value="1"/>
</dbReference>
<evidence type="ECO:0000313" key="2">
    <source>
        <dbReference type="EMBL" id="MEK8052133.1"/>
    </source>
</evidence>
<dbReference type="InterPro" id="IPR011528">
    <property type="entry name" value="NERD"/>
</dbReference>
<accession>A0ABU9CK04</accession>
<dbReference type="Gene3D" id="3.40.50.300">
    <property type="entry name" value="P-loop containing nucleotide triphosphate hydrolases"/>
    <property type="match status" value="1"/>
</dbReference>